<keyword evidence="2" id="KW-1185">Reference proteome</keyword>
<dbReference type="EMBL" id="JACCAC010000001">
    <property type="protein sequence ID" value="NYG55125.1"/>
    <property type="molecule type" value="Genomic_DNA"/>
</dbReference>
<dbReference type="Gene3D" id="3.40.50.300">
    <property type="entry name" value="P-loop containing nucleotide triphosphate hydrolases"/>
    <property type="match status" value="1"/>
</dbReference>
<dbReference type="RefSeq" id="WP_179517622.1">
    <property type="nucleotide sequence ID" value="NZ_JACCAC010000001.1"/>
</dbReference>
<evidence type="ECO:0000313" key="1">
    <source>
        <dbReference type="EMBL" id="NYG55125.1"/>
    </source>
</evidence>
<dbReference type="AlphaFoldDB" id="A0A7Y9UV35"/>
<dbReference type="SUPFAM" id="SSF52540">
    <property type="entry name" value="P-loop containing nucleoside triphosphate hydrolases"/>
    <property type="match status" value="1"/>
</dbReference>
<organism evidence="1 2">
    <name type="scientific">Nocardioides perillae</name>
    <dbReference type="NCBI Taxonomy" id="1119534"/>
    <lineage>
        <taxon>Bacteria</taxon>
        <taxon>Bacillati</taxon>
        <taxon>Actinomycetota</taxon>
        <taxon>Actinomycetes</taxon>
        <taxon>Propionibacteriales</taxon>
        <taxon>Nocardioidaceae</taxon>
        <taxon>Nocardioides</taxon>
    </lineage>
</organism>
<comment type="caution">
    <text evidence="1">The sequence shown here is derived from an EMBL/GenBank/DDBJ whole genome shotgun (WGS) entry which is preliminary data.</text>
</comment>
<dbReference type="InterPro" id="IPR027417">
    <property type="entry name" value="P-loop_NTPase"/>
</dbReference>
<evidence type="ECO:0008006" key="3">
    <source>
        <dbReference type="Google" id="ProtNLM"/>
    </source>
</evidence>
<sequence>MSVVVLASAKGAPGVSLAAQALAWAWPRDVVLADVDPAGSDVVWRCRDAAGEPLDPDRGLLTLGAAARRGAAETTLAEHLQDTWLGFPVLAGVPSPEQLTGISGVWSQLPAVFDAHPADVLVDVGRVVPGSVTVPLLLRADLVCFVVRPDLEGAAQLRARLRGLSDALRLDEPGARPVAVAVVTSYRDTAVVADLQRLLDSEGLAATVVGLVADDAKGGRVFTASRSGKPQGTLLGRSARTLADALVSELGRTPAAVV</sequence>
<gene>
    <name evidence="1" type="ORF">BJ989_001429</name>
</gene>
<accession>A0A7Y9UV35</accession>
<protein>
    <recommendedName>
        <fullName evidence="3">Cellulose biosynthesis protein BcsQ</fullName>
    </recommendedName>
</protein>
<proteinExistence type="predicted"/>
<dbReference type="Proteomes" id="UP000544110">
    <property type="component" value="Unassembled WGS sequence"/>
</dbReference>
<name>A0A7Y9UV35_9ACTN</name>
<reference evidence="1 2" key="1">
    <citation type="submission" date="2020-07" db="EMBL/GenBank/DDBJ databases">
        <title>Sequencing the genomes of 1000 actinobacteria strains.</title>
        <authorList>
            <person name="Klenk H.-P."/>
        </authorList>
    </citation>
    <scope>NUCLEOTIDE SEQUENCE [LARGE SCALE GENOMIC DNA]</scope>
    <source>
        <strain evidence="1 2">DSM 24552</strain>
    </source>
</reference>
<evidence type="ECO:0000313" key="2">
    <source>
        <dbReference type="Proteomes" id="UP000544110"/>
    </source>
</evidence>